<reference evidence="1" key="1">
    <citation type="submission" date="2020-04" db="EMBL/GenBank/DDBJ databases">
        <authorList>
            <person name="Chiriac C."/>
            <person name="Salcher M."/>
            <person name="Ghai R."/>
            <person name="Kavagutti S V."/>
        </authorList>
    </citation>
    <scope>NUCLEOTIDE SEQUENCE</scope>
</reference>
<evidence type="ECO:0000313" key="1">
    <source>
        <dbReference type="EMBL" id="CAB4165953.1"/>
    </source>
</evidence>
<protein>
    <submittedName>
        <fullName evidence="1">Uncharacterized protein</fullName>
    </submittedName>
</protein>
<dbReference type="EMBL" id="LR796785">
    <property type="protein sequence ID" value="CAB4165953.1"/>
    <property type="molecule type" value="Genomic_DNA"/>
</dbReference>
<sequence>MSRLLIMSCSATKSHAAQPVPAVERYTGPVWQTYKAVDPRGELARLTVLSAEHGWIGGQHPVASYNRKMDHLRGRELIDRGLNDSARLMLAGLCHFGARPFSEVCIVGGHYYQAVAQELVRLAANELECFSPDVRIVEVCDQVGYMRQRLRAWLLAGAEQVAA</sequence>
<proteinExistence type="predicted"/>
<gene>
    <name evidence="1" type="ORF">UFOVP840_5</name>
</gene>
<accession>A0A6J5P3H1</accession>
<organism evidence="1">
    <name type="scientific">uncultured Caudovirales phage</name>
    <dbReference type="NCBI Taxonomy" id="2100421"/>
    <lineage>
        <taxon>Viruses</taxon>
        <taxon>Duplodnaviria</taxon>
        <taxon>Heunggongvirae</taxon>
        <taxon>Uroviricota</taxon>
        <taxon>Caudoviricetes</taxon>
        <taxon>Peduoviridae</taxon>
        <taxon>Maltschvirus</taxon>
        <taxon>Maltschvirus maltsch</taxon>
    </lineage>
</organism>
<name>A0A6J5P3H1_9CAUD</name>